<keyword evidence="3" id="KW-1185">Reference proteome</keyword>
<name>A0A419UX63_9BACL</name>
<gene>
    <name evidence="2" type="ORF">ATL39_3159</name>
</gene>
<protein>
    <submittedName>
        <fullName evidence="2">Putative small multi-drug export protein</fullName>
    </submittedName>
</protein>
<dbReference type="InterPro" id="IPR009577">
    <property type="entry name" value="Sm_multidrug_ex"/>
</dbReference>
<keyword evidence="1" id="KW-0472">Membrane</keyword>
<evidence type="ECO:0000313" key="3">
    <source>
        <dbReference type="Proteomes" id="UP000285120"/>
    </source>
</evidence>
<dbReference type="AlphaFoldDB" id="A0A419UX63"/>
<evidence type="ECO:0000256" key="1">
    <source>
        <dbReference type="SAM" id="Phobius"/>
    </source>
</evidence>
<reference evidence="2 3" key="1">
    <citation type="submission" date="2018-09" db="EMBL/GenBank/DDBJ databases">
        <title>Genomic Encyclopedia of Archaeal and Bacterial Type Strains, Phase II (KMG-II): from individual species to whole genera.</title>
        <authorList>
            <person name="Goeker M."/>
        </authorList>
    </citation>
    <scope>NUCLEOTIDE SEQUENCE [LARGE SCALE GENOMIC DNA]</scope>
    <source>
        <strain evidence="2 3">DSM 17008</strain>
    </source>
</reference>
<evidence type="ECO:0000313" key="2">
    <source>
        <dbReference type="EMBL" id="RKD69732.1"/>
    </source>
</evidence>
<feature type="transmembrane region" description="Helical" evidence="1">
    <location>
        <begin position="94"/>
        <end position="114"/>
    </location>
</feature>
<comment type="caution">
    <text evidence="2">The sequence shown here is derived from an EMBL/GenBank/DDBJ whole genome shotgun (WGS) entry which is preliminary data.</text>
</comment>
<organism evidence="2 3">
    <name type="scientific">Sinobaca qinghaiensis</name>
    <dbReference type="NCBI Taxonomy" id="342944"/>
    <lineage>
        <taxon>Bacteria</taxon>
        <taxon>Bacillati</taxon>
        <taxon>Bacillota</taxon>
        <taxon>Bacilli</taxon>
        <taxon>Bacillales</taxon>
        <taxon>Sporolactobacillaceae</taxon>
        <taxon>Sinobaca</taxon>
    </lineage>
</organism>
<keyword evidence="1" id="KW-0812">Transmembrane</keyword>
<accession>A0A419UX63</accession>
<proteinExistence type="predicted"/>
<feature type="transmembrane region" description="Helical" evidence="1">
    <location>
        <begin position="126"/>
        <end position="152"/>
    </location>
</feature>
<feature type="transmembrane region" description="Helical" evidence="1">
    <location>
        <begin position="42"/>
        <end position="63"/>
    </location>
</feature>
<feature type="transmembrane region" description="Helical" evidence="1">
    <location>
        <begin position="7"/>
        <end position="36"/>
    </location>
</feature>
<dbReference type="OrthoDB" id="6400183at2"/>
<dbReference type="Proteomes" id="UP000285120">
    <property type="component" value="Unassembled WGS sequence"/>
</dbReference>
<sequence>MGIIELLGMYLLIFILSAVPFFEAYGVIPIAVIAGIPAVPAFLIGWIGNVITVLLLLVFITRVQEWVAARRKKKHTDKEVGKRSQRAQRLWEKYGLPGLSIIGPLFVGSHLTAFMGMSLGGSKKKIFYWVSASIALWSIVFSILAYAGIGLLGQGEETYIERFFE</sequence>
<dbReference type="Pfam" id="PF06695">
    <property type="entry name" value="Sm_multidrug_ex"/>
    <property type="match status" value="1"/>
</dbReference>
<keyword evidence="1" id="KW-1133">Transmembrane helix</keyword>
<dbReference type="EMBL" id="RAPK01000011">
    <property type="protein sequence ID" value="RKD69732.1"/>
    <property type="molecule type" value="Genomic_DNA"/>
</dbReference>
<dbReference type="RefSeq" id="WP_120194287.1">
    <property type="nucleotide sequence ID" value="NZ_RAPK01000011.1"/>
</dbReference>